<dbReference type="UniPathway" id="UPA00060">
    <property type="reaction ID" value="UER00141"/>
</dbReference>
<dbReference type="GO" id="GO:0009229">
    <property type="term" value="P:thiamine diphosphate biosynthetic process"/>
    <property type="evidence" value="ECO:0007669"/>
    <property type="project" value="UniProtKB-UniRule"/>
</dbReference>
<dbReference type="OrthoDB" id="9812206at2"/>
<feature type="binding site" evidence="9">
    <location>
        <position position="145"/>
    </location>
    <ligand>
        <name>4-amino-2-methyl-5-(diphosphooxymethyl)pyrimidine</name>
        <dbReference type="ChEBI" id="CHEBI:57841"/>
    </ligand>
</feature>
<dbReference type="GO" id="GO:0009228">
    <property type="term" value="P:thiamine biosynthetic process"/>
    <property type="evidence" value="ECO:0007669"/>
    <property type="project" value="UniProtKB-KW"/>
</dbReference>
<protein>
    <recommendedName>
        <fullName evidence="9">Thiamine-phosphate synthase</fullName>
        <shortName evidence="9">TP synthase</shortName>
        <shortName evidence="9">TPS</shortName>
        <ecNumber evidence="9">2.5.1.3</ecNumber>
    </recommendedName>
    <alternativeName>
        <fullName evidence="9">Thiamine-phosphate pyrophosphorylase</fullName>
        <shortName evidence="9">TMP pyrophosphorylase</shortName>
        <shortName evidence="9">TMP-PPase</shortName>
    </alternativeName>
</protein>
<dbReference type="InterPro" id="IPR036206">
    <property type="entry name" value="ThiamineP_synth_sf"/>
</dbReference>
<dbReference type="PANTHER" id="PTHR20857:SF15">
    <property type="entry name" value="THIAMINE-PHOSPHATE SYNTHASE"/>
    <property type="match status" value="1"/>
</dbReference>
<accession>A0A377FQ14</accession>
<keyword evidence="2 9" id="KW-0808">Transferase</keyword>
<sequence length="213" mass="23199">MKRSRQAGLAERLELYFICGTTNTKDIFRTVETALQCGVTCFQFREKGKEALYGDEKEAVARALFQLCRTYGVPFIVNDDVDLALKLDADGVHVGQEDVSAHRVRQMIGADKWLGVSVHSLEEAATAIEHADYVGIGPVLPTDSKEDAGEVNGTTLIREVRAAYRELPIVGIGGIRPEHVEEIRRDGADGVAIISAIASAPDVAAATRRFKCL</sequence>
<evidence type="ECO:0000256" key="8">
    <source>
        <dbReference type="ARBA" id="ARBA00047883"/>
    </source>
</evidence>
<comment type="function">
    <text evidence="9">Condenses 4-methyl-5-(beta-hydroxyethyl)thiazole monophosphate (THZ-P) and 2-methyl-4-amino-5-hydroxymethyl pyrimidine pyrophosphate (HMP-PP) to form thiamine monophosphate (TMP).</text>
</comment>
<evidence type="ECO:0000313" key="14">
    <source>
        <dbReference type="Proteomes" id="UP000254060"/>
    </source>
</evidence>
<comment type="pathway">
    <text evidence="1 9 11">Cofactor biosynthesis; thiamine diphosphate biosynthesis; thiamine phosphate from 4-amino-2-methyl-5-diphosphomethylpyrimidine and 4-methyl-5-(2-phosphoethyl)-thiazole: step 1/1.</text>
</comment>
<evidence type="ECO:0000256" key="2">
    <source>
        <dbReference type="ARBA" id="ARBA00022679"/>
    </source>
</evidence>
<dbReference type="STRING" id="1397694.GCA_000702585_00780"/>
<feature type="binding site" evidence="9">
    <location>
        <begin position="142"/>
        <end position="144"/>
    </location>
    <ligand>
        <name>2-[(2R,5Z)-2-carboxy-4-methylthiazol-5(2H)-ylidene]ethyl phosphate</name>
        <dbReference type="ChEBI" id="CHEBI:62899"/>
    </ligand>
</feature>
<name>A0A377FQ14_9BACL</name>
<feature type="binding site" evidence="9">
    <location>
        <position position="79"/>
    </location>
    <ligand>
        <name>Mg(2+)</name>
        <dbReference type="ChEBI" id="CHEBI:18420"/>
    </ligand>
</feature>
<evidence type="ECO:0000313" key="13">
    <source>
        <dbReference type="EMBL" id="STO06920.1"/>
    </source>
</evidence>
<evidence type="ECO:0000256" key="9">
    <source>
        <dbReference type="HAMAP-Rule" id="MF_00097"/>
    </source>
</evidence>
<dbReference type="SUPFAM" id="SSF51391">
    <property type="entry name" value="Thiamin phosphate synthase"/>
    <property type="match status" value="1"/>
</dbReference>
<comment type="catalytic activity">
    <reaction evidence="6 9 10">
        <text>4-methyl-5-(2-phosphooxyethyl)-thiazole + 4-amino-2-methyl-5-(diphosphooxymethyl)pyrimidine + H(+) = thiamine phosphate + diphosphate</text>
        <dbReference type="Rhea" id="RHEA:22328"/>
        <dbReference type="ChEBI" id="CHEBI:15378"/>
        <dbReference type="ChEBI" id="CHEBI:33019"/>
        <dbReference type="ChEBI" id="CHEBI:37575"/>
        <dbReference type="ChEBI" id="CHEBI:57841"/>
        <dbReference type="ChEBI" id="CHEBI:58296"/>
        <dbReference type="EC" id="2.5.1.3"/>
    </reaction>
</comment>
<feature type="binding site" evidence="9">
    <location>
        <position position="174"/>
    </location>
    <ligand>
        <name>2-[(2R,5Z)-2-carboxy-4-methylthiazol-5(2H)-ylidene]ethyl phosphate</name>
        <dbReference type="ChEBI" id="CHEBI:62899"/>
    </ligand>
</feature>
<comment type="similarity">
    <text evidence="9 10">Belongs to the thiamine-phosphate synthase family.</text>
</comment>
<comment type="cofactor">
    <cofactor evidence="9">
        <name>Mg(2+)</name>
        <dbReference type="ChEBI" id="CHEBI:18420"/>
    </cofactor>
    <text evidence="9">Binds 1 Mg(2+) ion per subunit.</text>
</comment>
<evidence type="ECO:0000259" key="12">
    <source>
        <dbReference type="Pfam" id="PF02581"/>
    </source>
</evidence>
<proteinExistence type="inferred from homology"/>
<organism evidence="13 14">
    <name type="scientific">Exiguobacterium aurantiacum</name>
    <dbReference type="NCBI Taxonomy" id="33987"/>
    <lineage>
        <taxon>Bacteria</taxon>
        <taxon>Bacillati</taxon>
        <taxon>Bacillota</taxon>
        <taxon>Bacilli</taxon>
        <taxon>Bacillales</taxon>
        <taxon>Bacillales Family XII. Incertae Sedis</taxon>
        <taxon>Exiguobacterium</taxon>
    </lineage>
</organism>
<dbReference type="AlphaFoldDB" id="A0A377FQ14"/>
<dbReference type="NCBIfam" id="TIGR00693">
    <property type="entry name" value="thiE"/>
    <property type="match status" value="1"/>
</dbReference>
<dbReference type="InterPro" id="IPR013785">
    <property type="entry name" value="Aldolase_TIM"/>
</dbReference>
<keyword evidence="5 9" id="KW-0784">Thiamine biosynthesis</keyword>
<dbReference type="PANTHER" id="PTHR20857">
    <property type="entry name" value="THIAMINE-PHOSPHATE PYROPHOSPHORYLASE"/>
    <property type="match status" value="1"/>
</dbReference>
<dbReference type="EMBL" id="UGGP01000001">
    <property type="protein sequence ID" value="STO06920.1"/>
    <property type="molecule type" value="Genomic_DNA"/>
</dbReference>
<dbReference type="InterPro" id="IPR022998">
    <property type="entry name" value="ThiamineP_synth_TenI"/>
</dbReference>
<evidence type="ECO:0000256" key="7">
    <source>
        <dbReference type="ARBA" id="ARBA00047851"/>
    </source>
</evidence>
<dbReference type="Pfam" id="PF02581">
    <property type="entry name" value="TMP-TENI"/>
    <property type="match status" value="1"/>
</dbReference>
<dbReference type="Gene3D" id="3.20.20.70">
    <property type="entry name" value="Aldolase class I"/>
    <property type="match status" value="1"/>
</dbReference>
<evidence type="ECO:0000256" key="6">
    <source>
        <dbReference type="ARBA" id="ARBA00047334"/>
    </source>
</evidence>
<dbReference type="InterPro" id="IPR034291">
    <property type="entry name" value="TMP_synthase"/>
</dbReference>
<feature type="binding site" evidence="9">
    <location>
        <begin position="194"/>
        <end position="195"/>
    </location>
    <ligand>
        <name>2-[(2R,5Z)-2-carboxy-4-methylthiazol-5(2H)-ylidene]ethyl phosphate</name>
        <dbReference type="ChEBI" id="CHEBI:62899"/>
    </ligand>
</feature>
<dbReference type="CDD" id="cd00564">
    <property type="entry name" value="TMP_TenI"/>
    <property type="match status" value="1"/>
</dbReference>
<comment type="catalytic activity">
    <reaction evidence="8 9 10">
        <text>2-[(2R,5Z)-2-carboxy-4-methylthiazol-5(2H)-ylidene]ethyl phosphate + 4-amino-2-methyl-5-(diphosphooxymethyl)pyrimidine + 2 H(+) = thiamine phosphate + CO2 + diphosphate</text>
        <dbReference type="Rhea" id="RHEA:47844"/>
        <dbReference type="ChEBI" id="CHEBI:15378"/>
        <dbReference type="ChEBI" id="CHEBI:16526"/>
        <dbReference type="ChEBI" id="CHEBI:33019"/>
        <dbReference type="ChEBI" id="CHEBI:37575"/>
        <dbReference type="ChEBI" id="CHEBI:57841"/>
        <dbReference type="ChEBI" id="CHEBI:62899"/>
        <dbReference type="EC" id="2.5.1.3"/>
    </reaction>
</comment>
<keyword evidence="4 9" id="KW-0460">Magnesium</keyword>
<evidence type="ECO:0000256" key="5">
    <source>
        <dbReference type="ARBA" id="ARBA00022977"/>
    </source>
</evidence>
<evidence type="ECO:0000256" key="3">
    <source>
        <dbReference type="ARBA" id="ARBA00022723"/>
    </source>
</evidence>
<dbReference type="Proteomes" id="UP000254060">
    <property type="component" value="Unassembled WGS sequence"/>
</dbReference>
<reference evidence="13 14" key="1">
    <citation type="submission" date="2018-06" db="EMBL/GenBank/DDBJ databases">
        <authorList>
            <consortium name="Pathogen Informatics"/>
            <person name="Doyle S."/>
        </authorList>
    </citation>
    <scope>NUCLEOTIDE SEQUENCE [LARGE SCALE GENOMIC DNA]</scope>
    <source>
        <strain evidence="13 14">NCTC13163</strain>
    </source>
</reference>
<evidence type="ECO:0000256" key="11">
    <source>
        <dbReference type="RuleBase" id="RU004253"/>
    </source>
</evidence>
<keyword evidence="3 9" id="KW-0479">Metal-binding</keyword>
<dbReference type="FunFam" id="3.20.20.70:FF:000096">
    <property type="entry name" value="Thiamine-phosphate synthase"/>
    <property type="match status" value="1"/>
</dbReference>
<gene>
    <name evidence="9 13" type="primary">thiE</name>
    <name evidence="13" type="ORF">NCTC13163_00261</name>
</gene>
<evidence type="ECO:0000256" key="10">
    <source>
        <dbReference type="RuleBase" id="RU003826"/>
    </source>
</evidence>
<feature type="binding site" evidence="9">
    <location>
        <begin position="43"/>
        <end position="47"/>
    </location>
    <ligand>
        <name>4-amino-2-methyl-5-(diphosphooxymethyl)pyrimidine</name>
        <dbReference type="ChEBI" id="CHEBI:57841"/>
    </ligand>
</feature>
<feature type="binding site" evidence="9">
    <location>
        <position position="98"/>
    </location>
    <ligand>
        <name>Mg(2+)</name>
        <dbReference type="ChEBI" id="CHEBI:18420"/>
    </ligand>
</feature>
<feature type="binding site" evidence="9">
    <location>
        <position position="117"/>
    </location>
    <ligand>
        <name>4-amino-2-methyl-5-(diphosphooxymethyl)pyrimidine</name>
        <dbReference type="ChEBI" id="CHEBI:57841"/>
    </ligand>
</feature>
<dbReference type="RefSeq" id="WP_029334110.1">
    <property type="nucleotide sequence ID" value="NZ_UGGP01000001.1"/>
</dbReference>
<dbReference type="GO" id="GO:0005737">
    <property type="term" value="C:cytoplasm"/>
    <property type="evidence" value="ECO:0007669"/>
    <property type="project" value="TreeGrafter"/>
</dbReference>
<dbReference type="GO" id="GO:0000287">
    <property type="term" value="F:magnesium ion binding"/>
    <property type="evidence" value="ECO:0007669"/>
    <property type="project" value="UniProtKB-UniRule"/>
</dbReference>
<feature type="binding site" evidence="9">
    <location>
        <position position="78"/>
    </location>
    <ligand>
        <name>4-amino-2-methyl-5-(diphosphooxymethyl)pyrimidine</name>
        <dbReference type="ChEBI" id="CHEBI:57841"/>
    </ligand>
</feature>
<evidence type="ECO:0000256" key="1">
    <source>
        <dbReference type="ARBA" id="ARBA00005165"/>
    </source>
</evidence>
<dbReference type="EC" id="2.5.1.3" evidence="9"/>
<feature type="domain" description="Thiamine phosphate synthase/TenI" evidence="12">
    <location>
        <begin position="15"/>
        <end position="197"/>
    </location>
</feature>
<evidence type="ECO:0000256" key="4">
    <source>
        <dbReference type="ARBA" id="ARBA00022842"/>
    </source>
</evidence>
<dbReference type="HAMAP" id="MF_00097">
    <property type="entry name" value="TMP_synthase"/>
    <property type="match status" value="1"/>
</dbReference>
<dbReference type="GO" id="GO:0004789">
    <property type="term" value="F:thiamine-phosphate diphosphorylase activity"/>
    <property type="evidence" value="ECO:0007669"/>
    <property type="project" value="UniProtKB-UniRule"/>
</dbReference>
<comment type="catalytic activity">
    <reaction evidence="7 9 10">
        <text>2-(2-carboxy-4-methylthiazol-5-yl)ethyl phosphate + 4-amino-2-methyl-5-(diphosphooxymethyl)pyrimidine + 2 H(+) = thiamine phosphate + CO2 + diphosphate</text>
        <dbReference type="Rhea" id="RHEA:47848"/>
        <dbReference type="ChEBI" id="CHEBI:15378"/>
        <dbReference type="ChEBI" id="CHEBI:16526"/>
        <dbReference type="ChEBI" id="CHEBI:33019"/>
        <dbReference type="ChEBI" id="CHEBI:37575"/>
        <dbReference type="ChEBI" id="CHEBI:57841"/>
        <dbReference type="ChEBI" id="CHEBI:62890"/>
        <dbReference type="EC" id="2.5.1.3"/>
    </reaction>
</comment>